<keyword evidence="6" id="KW-1185">Reference proteome</keyword>
<feature type="repeat" description="RCC1" evidence="2">
    <location>
        <begin position="255"/>
        <end position="306"/>
    </location>
</feature>
<dbReference type="InterPro" id="IPR051625">
    <property type="entry name" value="Signaling_Regulatory_Domain"/>
</dbReference>
<feature type="repeat" description="RCC1" evidence="2">
    <location>
        <begin position="307"/>
        <end position="351"/>
    </location>
</feature>
<evidence type="ECO:0000256" key="3">
    <source>
        <dbReference type="SAM" id="MobiDB-lite"/>
    </source>
</evidence>
<organism evidence="5 6">
    <name type="scientific">Kuraishia capsulata CBS 1993</name>
    <dbReference type="NCBI Taxonomy" id="1382522"/>
    <lineage>
        <taxon>Eukaryota</taxon>
        <taxon>Fungi</taxon>
        <taxon>Dikarya</taxon>
        <taxon>Ascomycota</taxon>
        <taxon>Saccharomycotina</taxon>
        <taxon>Pichiomycetes</taxon>
        <taxon>Pichiales</taxon>
        <taxon>Pichiaceae</taxon>
        <taxon>Kuraishia</taxon>
    </lineage>
</organism>
<dbReference type="SUPFAM" id="SSF48403">
    <property type="entry name" value="Ankyrin repeat"/>
    <property type="match status" value="1"/>
</dbReference>
<name>W6MI76_9ASCO</name>
<dbReference type="SMART" id="SM00248">
    <property type="entry name" value="ANK"/>
    <property type="match status" value="2"/>
</dbReference>
<dbReference type="SUPFAM" id="SSF50985">
    <property type="entry name" value="RCC1/BLIP-II"/>
    <property type="match status" value="1"/>
</dbReference>
<dbReference type="InterPro" id="IPR000210">
    <property type="entry name" value="BTB/POZ_dom"/>
</dbReference>
<dbReference type="Pfam" id="PF13540">
    <property type="entry name" value="RCC1_2"/>
    <property type="match status" value="1"/>
</dbReference>
<dbReference type="Gene3D" id="2.130.10.30">
    <property type="entry name" value="Regulator of chromosome condensation 1/beta-lactamase-inhibitor protein II"/>
    <property type="match status" value="1"/>
</dbReference>
<dbReference type="SUPFAM" id="SSF54695">
    <property type="entry name" value="POZ domain"/>
    <property type="match status" value="1"/>
</dbReference>
<protein>
    <recommendedName>
        <fullName evidence="4">BTB domain-containing protein</fullName>
    </recommendedName>
</protein>
<dbReference type="Pfam" id="PF12796">
    <property type="entry name" value="Ank_2"/>
    <property type="match status" value="1"/>
</dbReference>
<reference evidence="5" key="2">
    <citation type="submission" date="2014-02" db="EMBL/GenBank/DDBJ databases">
        <title>Complete DNA sequence of /Kuraishia capsulata/ illustrates novel genomic features among budding yeasts (/Saccharomycotina/).</title>
        <authorList>
            <person name="Morales L."/>
            <person name="Noel B."/>
            <person name="Porcel B."/>
            <person name="Marcet-Houben M."/>
            <person name="Hullo M-F."/>
            <person name="Sacerdot C."/>
            <person name="Tekaia F."/>
            <person name="Leh-Louis V."/>
            <person name="Despons L."/>
            <person name="Khanna V."/>
            <person name="Aury J-M."/>
            <person name="Barbe V."/>
            <person name="Couloux A."/>
            <person name="Labadie K."/>
            <person name="Pelletier E."/>
            <person name="Souciet J-L."/>
            <person name="Boekhout T."/>
            <person name="Gabaldon T."/>
            <person name="Wincker P."/>
            <person name="Dujon B."/>
        </authorList>
    </citation>
    <scope>NUCLEOTIDE SEQUENCE</scope>
    <source>
        <strain evidence="5">CBS 1993</strain>
    </source>
</reference>
<dbReference type="CDD" id="cd18186">
    <property type="entry name" value="BTB_POZ_ZBTB_KLHL-like"/>
    <property type="match status" value="1"/>
</dbReference>
<dbReference type="Gene3D" id="3.30.710.10">
    <property type="entry name" value="Potassium Channel Kv1.1, Chain A"/>
    <property type="match status" value="1"/>
</dbReference>
<feature type="compositionally biased region" description="Basic residues" evidence="3">
    <location>
        <begin position="1309"/>
        <end position="1318"/>
    </location>
</feature>
<dbReference type="EMBL" id="HG793126">
    <property type="protein sequence ID" value="CDK25583.1"/>
    <property type="molecule type" value="Genomic_DNA"/>
</dbReference>
<dbReference type="HOGENOM" id="CLU_004619_0_0_1"/>
<feature type="region of interest" description="Disordered" evidence="3">
    <location>
        <begin position="1271"/>
        <end position="1318"/>
    </location>
</feature>
<dbReference type="GeneID" id="34518983"/>
<dbReference type="InterPro" id="IPR011333">
    <property type="entry name" value="SKP1/BTB/POZ_sf"/>
</dbReference>
<feature type="domain" description="BTB" evidence="4">
    <location>
        <begin position="819"/>
        <end position="875"/>
    </location>
</feature>
<proteinExistence type="predicted"/>
<evidence type="ECO:0000256" key="2">
    <source>
        <dbReference type="PROSITE-ProRule" id="PRU00235"/>
    </source>
</evidence>
<dbReference type="InterPro" id="IPR009091">
    <property type="entry name" value="RCC1/BLIP-II"/>
</dbReference>
<reference evidence="5" key="1">
    <citation type="submission" date="2013-12" db="EMBL/GenBank/DDBJ databases">
        <authorList>
            <person name="Genoscope - CEA"/>
        </authorList>
    </citation>
    <scope>NUCLEOTIDE SEQUENCE</scope>
    <source>
        <strain evidence="5">CBS 1993</strain>
    </source>
</reference>
<feature type="region of interest" description="Disordered" evidence="3">
    <location>
        <begin position="1175"/>
        <end position="1224"/>
    </location>
</feature>
<dbReference type="PROSITE" id="PS50012">
    <property type="entry name" value="RCC1_3"/>
    <property type="match status" value="2"/>
</dbReference>
<dbReference type="RefSeq" id="XP_022457595.1">
    <property type="nucleotide sequence ID" value="XM_022603745.1"/>
</dbReference>
<dbReference type="InterPro" id="IPR002110">
    <property type="entry name" value="Ankyrin_rpt"/>
</dbReference>
<dbReference type="InterPro" id="IPR000408">
    <property type="entry name" value="Reg_chr_condens"/>
</dbReference>
<dbReference type="Proteomes" id="UP000019384">
    <property type="component" value="Unassembled WGS sequence"/>
</dbReference>
<evidence type="ECO:0000259" key="4">
    <source>
        <dbReference type="PROSITE" id="PS50097"/>
    </source>
</evidence>
<feature type="region of interest" description="Disordered" evidence="3">
    <location>
        <begin position="1110"/>
        <end position="1151"/>
    </location>
</feature>
<dbReference type="PROSITE" id="PS50097">
    <property type="entry name" value="BTB"/>
    <property type="match status" value="1"/>
</dbReference>
<sequence length="1318" mass="147654">MSLRLINTTFQNCAFSSISSEPYGSIKNLSTLSSDDLEKRDVFGKTILHHICIKNRHDLLNRLIKNKNLDFNVTDWENDWNCLHFALFNNNFVLARILLAKGPESLLRHRDKDGYTPVDLLNSEISLKRMVRFPTHISMPYDGKIAAVLDFSEGSMNNLALTERITPASQEGVTSTTEESSWFDPFSRGASDLVFSGFHLKSSIQDAPDQLYHVPLQDMTTRVTGSIRERLRPPRLSKVVISKKHTMAVTNEPTGNLFVCGSGSSSRLGLGNSHKSLDFVSIPTFESACIVDAHSCDDHSVCLTSQNQVYTWGYNEYLDEVGSIPTLIPKLKGTIIGVFTSKIHTVAYTHDQIISWGLNVGQMGLASAASSSIAYNGLHGTIVKSPKEMEFKYGTVKCIVGNETFMLVLNTDDDLHCFTGGFHAKVPITVSNKLNSTFNVFVPRSQTRRKSIVKMIAQTGCPQVLLIYDSGDVSVVSIPQRCAYSSEFLKRVKVSPVWRVSKDHMKCIDACMGSDGSVMICLADGSAYRRVKRQQKKATSKDGFHDVFTKEFKFVKILGLNKVVRVCCDPSFQCFAYMRNDVDLIPFKLKQSQILNDIGDYSPYVSLPAQQKAKYSLASTAVDFIASSNEESSQPFELEDKLLENVLNRWSQPTNDIVKSWREKVKAPVSKRFGNDAIRKLGWMQLIKTESKLSDAHAVVIGRGGAKDVWIPIHKHIICSRSKVLASVILEGRIINKSGIGITYDPSSECLNFEGDKVDARAVFLLMHYLYTDEYLTYPASISEDLSRSRKMFSILTSVVLTLMPPLEKQIWKDVPQLYDTVVHLSDGEIRCHSLFLAARSAYFEALFSRWRGSSEREVTLTHIPKKVFEIVLRYCVGYHAFDIFDEIMGISSSSEFMDLLFETAEVADELLISDLSDICQFAMKDLISLDNVGLILMNAYHLGATPLFMNCLWFLYNNLDVMFFNGEFNELISECWSNQHLVTQIDVGLRWFKSLNRIADDSKKTTSLSTKESQNFFNCFLTDMDKFNEDFVAGENTCSFSGLASMFKTLEKKRRSSSVVKPVNSTSFPKYSPPVTSSEISPSSSSLVNEFALDTDDSLSSISDFIPVSSRRRSSRKSSGPNLIRPEIFPPAMPETMVSTPQRKSPTPLDIPKASSPFLSSRTPAKKAVIAIPKLSQKERMKQRQNSGSFLAQSPPKTSTPPKPTTPLYKIQPTGSAPAASSAPSFETIRLQEQLGNIEDDTPVASLEEIQREEEFARWWEQESLRVQERMNQAAEEGTQARRNSAQNRRRHKGRANNTKTGEGNNSNRHRGGSVII</sequence>
<dbReference type="Pfam" id="PF00651">
    <property type="entry name" value="BTB"/>
    <property type="match status" value="1"/>
</dbReference>
<accession>W6MI76</accession>
<dbReference type="PANTHER" id="PTHR22872">
    <property type="entry name" value="BTK-BINDING PROTEIN-RELATED"/>
    <property type="match status" value="1"/>
</dbReference>
<dbReference type="InterPro" id="IPR036770">
    <property type="entry name" value="Ankyrin_rpt-contain_sf"/>
</dbReference>
<gene>
    <name evidence="5" type="ORF">KUCA_T00001553001</name>
</gene>
<dbReference type="SMART" id="SM00225">
    <property type="entry name" value="BTB"/>
    <property type="match status" value="1"/>
</dbReference>
<keyword evidence="1" id="KW-0677">Repeat</keyword>
<dbReference type="PANTHER" id="PTHR22872:SF2">
    <property type="entry name" value="INHIBITOR OF BRUTON TYROSINE KINASE"/>
    <property type="match status" value="1"/>
</dbReference>
<evidence type="ECO:0000256" key="1">
    <source>
        <dbReference type="ARBA" id="ARBA00022737"/>
    </source>
</evidence>
<feature type="compositionally biased region" description="Polar residues" evidence="3">
    <location>
        <begin position="1297"/>
        <end position="1308"/>
    </location>
</feature>
<evidence type="ECO:0000313" key="6">
    <source>
        <dbReference type="Proteomes" id="UP000019384"/>
    </source>
</evidence>
<dbReference type="Gene3D" id="1.25.40.20">
    <property type="entry name" value="Ankyrin repeat-containing domain"/>
    <property type="match status" value="1"/>
</dbReference>
<dbReference type="STRING" id="1382522.W6MI76"/>
<evidence type="ECO:0000313" key="5">
    <source>
        <dbReference type="EMBL" id="CDK25583.1"/>
    </source>
</evidence>
<dbReference type="OrthoDB" id="1893551at2759"/>